<keyword evidence="1 4" id="KW-0349">Heme</keyword>
<dbReference type="SUPFAM" id="SSF50952">
    <property type="entry name" value="Soluble quinoprotein glucose dehydrogenase"/>
    <property type="match status" value="1"/>
</dbReference>
<dbReference type="PROSITE" id="PS51007">
    <property type="entry name" value="CYTC"/>
    <property type="match status" value="1"/>
</dbReference>
<organism evidence="8 9">
    <name type="scientific">Haloferula helveola</name>
    <dbReference type="NCBI Taxonomy" id="490095"/>
    <lineage>
        <taxon>Bacteria</taxon>
        <taxon>Pseudomonadati</taxon>
        <taxon>Verrucomicrobiota</taxon>
        <taxon>Verrucomicrobiia</taxon>
        <taxon>Verrucomicrobiales</taxon>
        <taxon>Verrucomicrobiaceae</taxon>
        <taxon>Haloferula</taxon>
    </lineage>
</organism>
<feature type="chain" id="PRO_5046019336" description="Cytochrome c domain-containing protein" evidence="6">
    <location>
        <begin position="23"/>
        <end position="1043"/>
    </location>
</feature>
<proteinExistence type="predicted"/>
<dbReference type="EMBL" id="AP024702">
    <property type="protein sequence ID" value="BCX47362.1"/>
    <property type="molecule type" value="Genomic_DNA"/>
</dbReference>
<evidence type="ECO:0000256" key="4">
    <source>
        <dbReference type="PROSITE-ProRule" id="PRU00433"/>
    </source>
</evidence>
<evidence type="ECO:0000256" key="2">
    <source>
        <dbReference type="ARBA" id="ARBA00022723"/>
    </source>
</evidence>
<dbReference type="NCBIfam" id="TIGR02603">
    <property type="entry name" value="CxxCH_TIGR02603"/>
    <property type="match status" value="1"/>
</dbReference>
<dbReference type="Pfam" id="PF00034">
    <property type="entry name" value="Cytochrom_C"/>
    <property type="match status" value="1"/>
</dbReference>
<dbReference type="InterPro" id="IPR010496">
    <property type="entry name" value="AL/BT2_dom"/>
</dbReference>
<evidence type="ECO:0000259" key="7">
    <source>
        <dbReference type="PROSITE" id="PS51007"/>
    </source>
</evidence>
<dbReference type="PANTHER" id="PTHR33546">
    <property type="entry name" value="LARGE, MULTIFUNCTIONAL SECRETED PROTEIN-RELATED"/>
    <property type="match status" value="1"/>
</dbReference>
<reference evidence="8 9" key="1">
    <citation type="submission" date="2021-06" db="EMBL/GenBank/DDBJ databases">
        <title>Complete genome of Haloferula helveola possessing various polysaccharide degrading enzymes.</title>
        <authorList>
            <person name="Takami H."/>
            <person name="Huang C."/>
            <person name="Hamasaki K."/>
        </authorList>
    </citation>
    <scope>NUCLEOTIDE SEQUENCE [LARGE SCALE GENOMIC DNA]</scope>
    <source>
        <strain evidence="8 9">CN-1</strain>
    </source>
</reference>
<feature type="domain" description="Cytochrome c" evidence="7">
    <location>
        <begin position="906"/>
        <end position="1043"/>
    </location>
</feature>
<keyword evidence="3 4" id="KW-0408">Iron</keyword>
<keyword evidence="2 4" id="KW-0479">Metal-binding</keyword>
<dbReference type="InterPro" id="IPR011042">
    <property type="entry name" value="6-blade_b-propeller_TolB-like"/>
</dbReference>
<dbReference type="Pfam" id="PF06439">
    <property type="entry name" value="3keto-disac_hyd"/>
    <property type="match status" value="1"/>
</dbReference>
<evidence type="ECO:0000313" key="8">
    <source>
        <dbReference type="EMBL" id="BCX47362.1"/>
    </source>
</evidence>
<evidence type="ECO:0000256" key="3">
    <source>
        <dbReference type="ARBA" id="ARBA00023004"/>
    </source>
</evidence>
<evidence type="ECO:0000256" key="5">
    <source>
        <dbReference type="SAM" id="MobiDB-lite"/>
    </source>
</evidence>
<dbReference type="Gene3D" id="1.10.760.10">
    <property type="entry name" value="Cytochrome c-like domain"/>
    <property type="match status" value="1"/>
</dbReference>
<dbReference type="Gene3D" id="2.120.10.30">
    <property type="entry name" value="TolB, C-terminal domain"/>
    <property type="match status" value="1"/>
</dbReference>
<sequence>MRPQLASSLFLSILTFAGAAAAKEIFNGKNLDGWDGDSRLWRVENGVLIGETDKADRKIGANTFLIWKGEVGDFTLTYKARAEGNNSGVQYRSKKVGDDGWVLGGYQMDLHPKDIYLGMLYEEKGRGIACTRGQKVTLSAGQKPKVTGKLPVPAADLAKWNEFKIVAEGNVLKHFVNGELAAEITDTDEQKRSMSGLLGLQLHAGPPMKVEFKDIDLSETKAKGKGKGKPSKPTGHGAMNGITVPEGFVVEKLFDVAKDQGSWVAITEDDKGRLICSDQYGGLYRVTLEGGPKVEPMNLKIGGSHGILWHRGALYVSVNEQVGGESGVYRITDSDGDGEVETISQILKLEGRGEHGPHALVPSPDGEWIYFSAGNHTNPPQIDPGFVPPVWGEDHLLTRRPDARGHARGRMAPGGWIARVRPDGTDWQLVSIGYRNQYDIAFNEEGDLFAYDADMEWDLGMPWYRPTRICHVVPGSEFGWRNGTGKWPAYFEDSMPPVVNIGPGSPTGFVSGKGAKFPAKYQKALYAFDWTFATVHAIHLEKDGAGYTGETDEFLSGNGLPLTDAVVGSDGAMYFMTGGRKTASALWKVSYVGDEDTSPVAYADQLPATVSLKGGTSGGVTADMEKVMAGLSSDNRTARYVARTTLERDYQAGLEGALNSGKPWPVIEGAIGLARTQGEAKKNAILQGLGKLDWSAMNNAQKLAWLRAMSLACIRGGGELNDAQRKFLIAKIDSSFPSTDDVLNRELCRVLSYLNAPGVVGRTLALMDAAGPEPAPDWADLASRNGRYGPTIKKMIENQPPSQVIHYIYCLRAVPGPWSLDERRRFFAWIERLKKMSGGASYGGFLNGLRDDAVAGATPEEQKAINDLPPPSHSDPFANLPPVKGPGRTWSVEEVVSVTEGNLEGRDPAKGKAMFQAGMCAACHRFGGEGGAAGPDLSLLAGRFGVKELAEAILDPSKEVSDQYHFEAFTRENGTQVIGRQVDEKDEKMIIAVNPFDFSQTEEVSRSELVSRKASPVSPMPAGLINSMNEDEVKDLFAYLLGK</sequence>
<feature type="signal peptide" evidence="6">
    <location>
        <begin position="1"/>
        <end position="22"/>
    </location>
</feature>
<feature type="region of interest" description="Disordered" evidence="5">
    <location>
        <begin position="221"/>
        <end position="240"/>
    </location>
</feature>
<dbReference type="RefSeq" id="WP_338689517.1">
    <property type="nucleotide sequence ID" value="NZ_AP024702.1"/>
</dbReference>
<dbReference type="PANTHER" id="PTHR33546:SF1">
    <property type="entry name" value="LARGE, MULTIFUNCTIONAL SECRETED PROTEIN"/>
    <property type="match status" value="1"/>
</dbReference>
<gene>
    <name evidence="8" type="ORF">HAHE_12700</name>
</gene>
<evidence type="ECO:0000256" key="1">
    <source>
        <dbReference type="ARBA" id="ARBA00022617"/>
    </source>
</evidence>
<protein>
    <recommendedName>
        <fullName evidence="7">Cytochrome c domain-containing protein</fullName>
    </recommendedName>
</protein>
<evidence type="ECO:0000256" key="6">
    <source>
        <dbReference type="SAM" id="SignalP"/>
    </source>
</evidence>
<dbReference type="InterPro" id="IPR009056">
    <property type="entry name" value="Cyt_c-like_dom"/>
</dbReference>
<evidence type="ECO:0000313" key="9">
    <source>
        <dbReference type="Proteomes" id="UP001374893"/>
    </source>
</evidence>
<name>A0ABN6H433_9BACT</name>
<dbReference type="Proteomes" id="UP001374893">
    <property type="component" value="Chromosome"/>
</dbReference>
<keyword evidence="9" id="KW-1185">Reference proteome</keyword>
<accession>A0ABN6H433</accession>
<feature type="region of interest" description="Disordered" evidence="5">
    <location>
        <begin position="863"/>
        <end position="885"/>
    </location>
</feature>
<dbReference type="InterPro" id="IPR013427">
    <property type="entry name" value="Haem-bd_dom_put"/>
</dbReference>
<keyword evidence="6" id="KW-0732">Signal</keyword>
<dbReference type="InterPro" id="IPR011041">
    <property type="entry name" value="Quinoprot_gluc/sorb_DH_b-prop"/>
</dbReference>
<dbReference type="InterPro" id="IPR036909">
    <property type="entry name" value="Cyt_c-like_dom_sf"/>
</dbReference>
<dbReference type="SUPFAM" id="SSF46626">
    <property type="entry name" value="Cytochrome c"/>
    <property type="match status" value="1"/>
</dbReference>
<dbReference type="Gene3D" id="2.60.120.560">
    <property type="entry name" value="Exo-inulinase, domain 1"/>
    <property type="match status" value="1"/>
</dbReference>